<dbReference type="GO" id="GO:0003700">
    <property type="term" value="F:DNA-binding transcription factor activity"/>
    <property type="evidence" value="ECO:0007669"/>
    <property type="project" value="TreeGrafter"/>
</dbReference>
<dbReference type="SUPFAM" id="SSF47413">
    <property type="entry name" value="lambda repressor-like DNA-binding domains"/>
    <property type="match status" value="1"/>
</dbReference>
<keyword evidence="2" id="KW-0805">Transcription regulation</keyword>
<accession>A0A3M8T801</accession>
<dbReference type="SMART" id="SM00354">
    <property type="entry name" value="HTH_LACI"/>
    <property type="match status" value="1"/>
</dbReference>
<evidence type="ECO:0000313" key="7">
    <source>
        <dbReference type="Proteomes" id="UP000275401"/>
    </source>
</evidence>
<reference evidence="6 7" key="1">
    <citation type="submission" date="2018-11" db="EMBL/GenBank/DDBJ databases">
        <title>The Potential of Streptomyces as Biocontrol Agents against the Tomato grey mould, Botrytis cinerea (Gray mold) Frontiers in Microbiology.</title>
        <authorList>
            <person name="Li D."/>
        </authorList>
    </citation>
    <scope>NUCLEOTIDE SEQUENCE [LARGE SCALE GENOMIC DNA]</scope>
    <source>
        <strain evidence="6 7">NEAU-LD23</strain>
    </source>
</reference>
<dbReference type="AlphaFoldDB" id="A0A3M8T801"/>
<dbReference type="Pfam" id="PF00356">
    <property type="entry name" value="LacI"/>
    <property type="match status" value="1"/>
</dbReference>
<protein>
    <submittedName>
        <fullName evidence="6">LacI family transcriptional regulator</fullName>
    </submittedName>
</protein>
<dbReference type="PANTHER" id="PTHR30146">
    <property type="entry name" value="LACI-RELATED TRANSCRIPTIONAL REPRESSOR"/>
    <property type="match status" value="1"/>
</dbReference>
<evidence type="ECO:0000256" key="3">
    <source>
        <dbReference type="ARBA" id="ARBA00023125"/>
    </source>
</evidence>
<dbReference type="Pfam" id="PF13377">
    <property type="entry name" value="Peripla_BP_3"/>
    <property type="match status" value="1"/>
</dbReference>
<dbReference type="PROSITE" id="PS50932">
    <property type="entry name" value="HTH_LACI_2"/>
    <property type="match status" value="1"/>
</dbReference>
<dbReference type="Proteomes" id="UP000275401">
    <property type="component" value="Unassembled WGS sequence"/>
</dbReference>
<dbReference type="CDD" id="cd06267">
    <property type="entry name" value="PBP1_LacI_sugar_binding-like"/>
    <property type="match status" value="1"/>
</dbReference>
<evidence type="ECO:0000256" key="4">
    <source>
        <dbReference type="ARBA" id="ARBA00023163"/>
    </source>
</evidence>
<name>A0A3M8T801_9ACTN</name>
<dbReference type="EMBL" id="RIBZ01000799">
    <property type="protein sequence ID" value="RNF89721.1"/>
    <property type="molecule type" value="Genomic_DNA"/>
</dbReference>
<dbReference type="InterPro" id="IPR010982">
    <property type="entry name" value="Lambda_DNA-bd_dom_sf"/>
</dbReference>
<dbReference type="SUPFAM" id="SSF53822">
    <property type="entry name" value="Periplasmic binding protein-like I"/>
    <property type="match status" value="1"/>
</dbReference>
<evidence type="ECO:0000256" key="2">
    <source>
        <dbReference type="ARBA" id="ARBA00023015"/>
    </source>
</evidence>
<keyword evidence="7" id="KW-1185">Reference proteome</keyword>
<dbReference type="GO" id="GO:0000976">
    <property type="term" value="F:transcription cis-regulatory region binding"/>
    <property type="evidence" value="ECO:0007669"/>
    <property type="project" value="TreeGrafter"/>
</dbReference>
<evidence type="ECO:0000259" key="5">
    <source>
        <dbReference type="PROSITE" id="PS50932"/>
    </source>
</evidence>
<dbReference type="CDD" id="cd01392">
    <property type="entry name" value="HTH_LacI"/>
    <property type="match status" value="1"/>
</dbReference>
<dbReference type="InterPro" id="IPR046335">
    <property type="entry name" value="LacI/GalR-like_sensor"/>
</dbReference>
<gene>
    <name evidence="6" type="ORF">EEJ42_40985</name>
</gene>
<dbReference type="InterPro" id="IPR028082">
    <property type="entry name" value="Peripla_BP_I"/>
</dbReference>
<keyword evidence="3" id="KW-0238">DNA-binding</keyword>
<sequence length="346" mass="37272">MPRREVATVGEVTPTPTIKTVAEAAGVSPASVSRALNGNPTIAPEIVERVMRAADAVGYRPNGIARSLRTRTTKVIALLIPDIGNPFFTAVARGVTDAAEAEGYTVLLCNTDEDPEKERRHLAVAEQARVAGVVLSPQGRDTDISRLRQSRIPVVVIDRPLREKTDAIVVPSFVGARDATRHLIEQGWSRPACITGPASADTARARLRGYRAAIREHDGMPEIVAHADFRQDGATLAARELLARADPPDAFFVANAPMALGTLAALAERGLRVGSDVGFVSFDDAPWAPYMTPPISVVAQPAHPLGERSARLLLESLRAPVERRPRRITLSPTLIVRASSLRPRWG</sequence>
<keyword evidence="1" id="KW-0678">Repressor</keyword>
<dbReference type="InterPro" id="IPR000843">
    <property type="entry name" value="HTH_LacI"/>
</dbReference>
<comment type="caution">
    <text evidence="6">The sequence shown here is derived from an EMBL/GenBank/DDBJ whole genome shotgun (WGS) entry which is preliminary data.</text>
</comment>
<keyword evidence="4" id="KW-0804">Transcription</keyword>
<dbReference type="Gene3D" id="3.40.50.2300">
    <property type="match status" value="2"/>
</dbReference>
<proteinExistence type="predicted"/>
<evidence type="ECO:0000313" key="6">
    <source>
        <dbReference type="EMBL" id="RNF89721.1"/>
    </source>
</evidence>
<dbReference type="PANTHER" id="PTHR30146:SF148">
    <property type="entry name" value="HTH-TYPE TRANSCRIPTIONAL REPRESSOR PURR-RELATED"/>
    <property type="match status" value="1"/>
</dbReference>
<evidence type="ECO:0000256" key="1">
    <source>
        <dbReference type="ARBA" id="ARBA00022491"/>
    </source>
</evidence>
<dbReference type="Gene3D" id="1.10.260.40">
    <property type="entry name" value="lambda repressor-like DNA-binding domains"/>
    <property type="match status" value="1"/>
</dbReference>
<feature type="domain" description="HTH lacI-type" evidence="5">
    <location>
        <begin position="16"/>
        <end position="70"/>
    </location>
</feature>
<organism evidence="6 7">
    <name type="scientific">Streptomyces botrytidirepellens</name>
    <dbReference type="NCBI Taxonomy" id="2486417"/>
    <lineage>
        <taxon>Bacteria</taxon>
        <taxon>Bacillati</taxon>
        <taxon>Actinomycetota</taxon>
        <taxon>Actinomycetes</taxon>
        <taxon>Kitasatosporales</taxon>
        <taxon>Streptomycetaceae</taxon>
        <taxon>Streptomyces</taxon>
    </lineage>
</organism>